<dbReference type="Pfam" id="PF01311">
    <property type="entry name" value="Bac_export_1"/>
    <property type="match status" value="1"/>
</dbReference>
<keyword evidence="11" id="KW-0969">Cilium</keyword>
<dbReference type="GO" id="GO:0005886">
    <property type="term" value="C:plasma membrane"/>
    <property type="evidence" value="ECO:0007669"/>
    <property type="project" value="UniProtKB-SubCell"/>
</dbReference>
<keyword evidence="7 10" id="KW-0472">Membrane</keyword>
<evidence type="ECO:0000256" key="2">
    <source>
        <dbReference type="ARBA" id="ARBA00009772"/>
    </source>
</evidence>
<evidence type="ECO:0000313" key="12">
    <source>
        <dbReference type="Proteomes" id="UP000000269"/>
    </source>
</evidence>
<name>A8MHF5_ALKOO</name>
<evidence type="ECO:0000256" key="4">
    <source>
        <dbReference type="ARBA" id="ARBA00022475"/>
    </source>
</evidence>
<keyword evidence="6 10" id="KW-1133">Transmembrane helix</keyword>
<feature type="transmembrane region" description="Helical" evidence="10">
    <location>
        <begin position="223"/>
        <end position="242"/>
    </location>
</feature>
<dbReference type="KEGG" id="aoe:Clos_1499"/>
<dbReference type="eggNOG" id="COG1684">
    <property type="taxonomic scope" value="Bacteria"/>
</dbReference>
<keyword evidence="11" id="KW-0966">Cell projection</keyword>
<protein>
    <recommendedName>
        <fullName evidence="3 9">Flagellar biosynthetic protein FliR</fullName>
    </recommendedName>
</protein>
<keyword evidence="8 10" id="KW-0975">Bacterial flagellum</keyword>
<dbReference type="EMBL" id="CP000853">
    <property type="protein sequence ID" value="ABW19042.1"/>
    <property type="molecule type" value="Genomic_DNA"/>
</dbReference>
<evidence type="ECO:0000256" key="5">
    <source>
        <dbReference type="ARBA" id="ARBA00022692"/>
    </source>
</evidence>
<keyword evidence="4 10" id="KW-1003">Cell membrane</keyword>
<keyword evidence="5 10" id="KW-0812">Transmembrane</keyword>
<dbReference type="RefSeq" id="WP_012159354.1">
    <property type="nucleotide sequence ID" value="NC_009922.1"/>
</dbReference>
<keyword evidence="12" id="KW-1185">Reference proteome</keyword>
<evidence type="ECO:0000256" key="6">
    <source>
        <dbReference type="ARBA" id="ARBA00022989"/>
    </source>
</evidence>
<dbReference type="GO" id="GO:0009425">
    <property type="term" value="C:bacterial-type flagellum basal body"/>
    <property type="evidence" value="ECO:0007669"/>
    <property type="project" value="UniProtKB-SubCell"/>
</dbReference>
<reference evidence="12" key="1">
    <citation type="submission" date="2007-10" db="EMBL/GenBank/DDBJ databases">
        <title>Complete genome of Alkaliphilus oremlandii OhILAs.</title>
        <authorList>
            <person name="Copeland A."/>
            <person name="Lucas S."/>
            <person name="Lapidus A."/>
            <person name="Barry K."/>
            <person name="Detter J.C."/>
            <person name="Glavina del Rio T."/>
            <person name="Hammon N."/>
            <person name="Israni S."/>
            <person name="Dalin E."/>
            <person name="Tice H."/>
            <person name="Pitluck S."/>
            <person name="Chain P."/>
            <person name="Malfatti S."/>
            <person name="Shin M."/>
            <person name="Vergez L."/>
            <person name="Schmutz J."/>
            <person name="Larimer F."/>
            <person name="Land M."/>
            <person name="Hauser L."/>
            <person name="Kyrpides N."/>
            <person name="Mikhailova N."/>
            <person name="Stolz J.F."/>
            <person name="Dawson A."/>
            <person name="Fisher E."/>
            <person name="Crable B."/>
            <person name="Perera E."/>
            <person name="Lisak J."/>
            <person name="Ranganathan M."/>
            <person name="Basu P."/>
            <person name="Richardson P."/>
        </authorList>
    </citation>
    <scope>NUCLEOTIDE SEQUENCE [LARGE SCALE GENOMIC DNA]</scope>
    <source>
        <strain evidence="12">OhILAs</strain>
    </source>
</reference>
<dbReference type="OrthoDB" id="9807748at2"/>
<comment type="subcellular location">
    <subcellularLocation>
        <location evidence="10">Cell membrane</location>
        <topology evidence="10">Multi-pass membrane protein</topology>
    </subcellularLocation>
    <subcellularLocation>
        <location evidence="10">Bacterial flagellum basal body</location>
    </subcellularLocation>
</comment>
<dbReference type="PRINTS" id="PR00953">
    <property type="entry name" value="TYPE3IMRPROT"/>
</dbReference>
<dbReference type="PANTHER" id="PTHR30065">
    <property type="entry name" value="FLAGELLAR BIOSYNTHETIC PROTEIN FLIR"/>
    <property type="match status" value="1"/>
</dbReference>
<dbReference type="NCBIfam" id="TIGR01400">
    <property type="entry name" value="fliR"/>
    <property type="match status" value="1"/>
</dbReference>
<feature type="transmembrane region" description="Helical" evidence="10">
    <location>
        <begin position="41"/>
        <end position="60"/>
    </location>
</feature>
<evidence type="ECO:0000256" key="1">
    <source>
        <dbReference type="ARBA" id="ARBA00002578"/>
    </source>
</evidence>
<proteinExistence type="inferred from homology"/>
<dbReference type="InterPro" id="IPR002010">
    <property type="entry name" value="T3SS_IM_R"/>
</dbReference>
<dbReference type="HOGENOM" id="CLU_063626_2_3_9"/>
<dbReference type="PANTHER" id="PTHR30065:SF1">
    <property type="entry name" value="SURFACE PRESENTATION OF ANTIGENS PROTEIN SPAR"/>
    <property type="match status" value="1"/>
</dbReference>
<keyword evidence="11" id="KW-0282">Flagellum</keyword>
<gene>
    <name evidence="11" type="ordered locus">Clos_1499</name>
</gene>
<evidence type="ECO:0000256" key="8">
    <source>
        <dbReference type="ARBA" id="ARBA00023143"/>
    </source>
</evidence>
<evidence type="ECO:0000256" key="7">
    <source>
        <dbReference type="ARBA" id="ARBA00023136"/>
    </source>
</evidence>
<sequence>MADNVIGFILINFQLFLLILTRLTGLFVISPIFSRANVPMTMKIGLAVTLSLILLPLSIHNVNLDINNIRALIFFSTTEFLIGIIIGFISFIYFSVVYLAGTVIDIQMGFGMVNIMDPQTNAQMPIMSGLYSILISLVFLTVNGHHMLIQSIIHSYEVLPIGFQISINQNIITHLTHMLLETFALSLQLSAPILISIFLVNVILGILARTMPQMNIFMVGMPLKIFIGIIIVFLSLSFFISYSEVVFDKMFRAIYEFMKILS</sequence>
<comment type="function">
    <text evidence="1 10">Role in flagellar biosynthesis.</text>
</comment>
<feature type="transmembrane region" description="Helical" evidence="10">
    <location>
        <begin position="189"/>
        <end position="211"/>
    </location>
</feature>
<evidence type="ECO:0000256" key="10">
    <source>
        <dbReference type="RuleBase" id="RU362071"/>
    </source>
</evidence>
<evidence type="ECO:0000313" key="11">
    <source>
        <dbReference type="EMBL" id="ABW19042.1"/>
    </source>
</evidence>
<comment type="similarity">
    <text evidence="2 10">Belongs to the FliR/MopE/SpaR family.</text>
</comment>
<feature type="transmembrane region" description="Helical" evidence="10">
    <location>
        <begin position="6"/>
        <end position="29"/>
    </location>
</feature>
<evidence type="ECO:0000256" key="9">
    <source>
        <dbReference type="NCBIfam" id="TIGR01400"/>
    </source>
</evidence>
<dbReference type="GO" id="GO:0006605">
    <property type="term" value="P:protein targeting"/>
    <property type="evidence" value="ECO:0007669"/>
    <property type="project" value="UniProtKB-UniRule"/>
</dbReference>
<dbReference type="InterPro" id="IPR006303">
    <property type="entry name" value="FliR"/>
</dbReference>
<dbReference type="AlphaFoldDB" id="A8MHF5"/>
<feature type="transmembrane region" description="Helical" evidence="10">
    <location>
        <begin position="122"/>
        <end position="142"/>
    </location>
</feature>
<feature type="transmembrane region" description="Helical" evidence="10">
    <location>
        <begin position="80"/>
        <end position="101"/>
    </location>
</feature>
<dbReference type="GO" id="GO:0044780">
    <property type="term" value="P:bacterial-type flagellum assembly"/>
    <property type="evidence" value="ECO:0007669"/>
    <property type="project" value="UniProtKB-UniRule"/>
</dbReference>
<organism evidence="11 12">
    <name type="scientific">Alkaliphilus oremlandii (strain OhILAs)</name>
    <name type="common">Clostridium oremlandii (strain OhILAs)</name>
    <dbReference type="NCBI Taxonomy" id="350688"/>
    <lineage>
        <taxon>Bacteria</taxon>
        <taxon>Bacillati</taxon>
        <taxon>Bacillota</taxon>
        <taxon>Clostridia</taxon>
        <taxon>Peptostreptococcales</taxon>
        <taxon>Natronincolaceae</taxon>
        <taxon>Alkaliphilus</taxon>
    </lineage>
</organism>
<dbReference type="Proteomes" id="UP000000269">
    <property type="component" value="Chromosome"/>
</dbReference>
<dbReference type="STRING" id="350688.Clos_1499"/>
<evidence type="ECO:0000256" key="3">
    <source>
        <dbReference type="ARBA" id="ARBA00021717"/>
    </source>
</evidence>
<accession>A8MHF5</accession>